<keyword evidence="6 12" id="KW-0812">Transmembrane</keyword>
<accession>A0A9X3DEQ8</accession>
<dbReference type="InterPro" id="IPR006153">
    <property type="entry name" value="Cation/H_exchanger_TM"/>
</dbReference>
<evidence type="ECO:0000256" key="5">
    <source>
        <dbReference type="ARBA" id="ARBA00022475"/>
    </source>
</evidence>
<evidence type="ECO:0000256" key="3">
    <source>
        <dbReference type="ARBA" id="ARBA00022448"/>
    </source>
</evidence>
<dbReference type="PANTHER" id="PTHR10110">
    <property type="entry name" value="SODIUM/HYDROGEN EXCHANGER"/>
    <property type="match status" value="1"/>
</dbReference>
<feature type="transmembrane region" description="Helical" evidence="12">
    <location>
        <begin position="6"/>
        <end position="24"/>
    </location>
</feature>
<feature type="transmembrane region" description="Helical" evidence="12">
    <location>
        <begin position="386"/>
        <end position="406"/>
    </location>
</feature>
<keyword evidence="3" id="KW-0813">Transport</keyword>
<feature type="transmembrane region" description="Helical" evidence="12">
    <location>
        <begin position="71"/>
        <end position="90"/>
    </location>
</feature>
<evidence type="ECO:0000313" key="14">
    <source>
        <dbReference type="EMBL" id="MCX3266408.1"/>
    </source>
</evidence>
<evidence type="ECO:0000259" key="13">
    <source>
        <dbReference type="Pfam" id="PF00999"/>
    </source>
</evidence>
<feature type="transmembrane region" description="Helical" evidence="12">
    <location>
        <begin position="171"/>
        <end position="188"/>
    </location>
</feature>
<evidence type="ECO:0000256" key="6">
    <source>
        <dbReference type="ARBA" id="ARBA00022692"/>
    </source>
</evidence>
<dbReference type="PANTHER" id="PTHR10110:SF195">
    <property type="entry name" value="NA(+)_H(+) ANTIPORTER NHAS2"/>
    <property type="match status" value="1"/>
</dbReference>
<dbReference type="InterPro" id="IPR018422">
    <property type="entry name" value="Cation/H_exchanger_CPA1"/>
</dbReference>
<dbReference type="AlphaFoldDB" id="A0A9X3DEQ8"/>
<dbReference type="Pfam" id="PF00999">
    <property type="entry name" value="Na_H_Exchanger"/>
    <property type="match status" value="1"/>
</dbReference>
<name>A0A9X3DEQ8_9SPHI</name>
<evidence type="ECO:0000313" key="15">
    <source>
        <dbReference type="Proteomes" id="UP001142592"/>
    </source>
</evidence>
<dbReference type="GO" id="GO:0015385">
    <property type="term" value="F:sodium:proton antiporter activity"/>
    <property type="evidence" value="ECO:0007669"/>
    <property type="project" value="InterPro"/>
</dbReference>
<dbReference type="Gene3D" id="6.10.140.1330">
    <property type="match status" value="1"/>
</dbReference>
<dbReference type="GO" id="GO:0015386">
    <property type="term" value="F:potassium:proton antiporter activity"/>
    <property type="evidence" value="ECO:0007669"/>
    <property type="project" value="TreeGrafter"/>
</dbReference>
<comment type="caution">
    <text evidence="14">The sequence shown here is derived from an EMBL/GenBank/DDBJ whole genome shotgun (WGS) entry which is preliminary data.</text>
</comment>
<dbReference type="GO" id="GO:0098719">
    <property type="term" value="P:sodium ion import across plasma membrane"/>
    <property type="evidence" value="ECO:0007669"/>
    <property type="project" value="TreeGrafter"/>
</dbReference>
<feature type="transmembrane region" description="Helical" evidence="12">
    <location>
        <begin position="200"/>
        <end position="220"/>
    </location>
</feature>
<comment type="subcellular location">
    <subcellularLocation>
        <location evidence="1">Cell membrane</location>
        <topology evidence="1">Multi-pass membrane protein</topology>
    </subcellularLocation>
</comment>
<evidence type="ECO:0000256" key="7">
    <source>
        <dbReference type="ARBA" id="ARBA00022989"/>
    </source>
</evidence>
<proteinExistence type="inferred from homology"/>
<protein>
    <submittedName>
        <fullName evidence="14">Sodium:proton antiporter</fullName>
    </submittedName>
</protein>
<organism evidence="14 15">
    <name type="scientific">Pedobacter agri</name>
    <dbReference type="NCBI Taxonomy" id="454586"/>
    <lineage>
        <taxon>Bacteria</taxon>
        <taxon>Pseudomonadati</taxon>
        <taxon>Bacteroidota</taxon>
        <taxon>Sphingobacteriia</taxon>
        <taxon>Sphingobacteriales</taxon>
        <taxon>Sphingobacteriaceae</taxon>
        <taxon>Pedobacter</taxon>
    </lineage>
</organism>
<keyword evidence="7 12" id="KW-1133">Transmembrane helix</keyword>
<keyword evidence="11" id="KW-0739">Sodium transport</keyword>
<evidence type="ECO:0000256" key="9">
    <source>
        <dbReference type="ARBA" id="ARBA00023065"/>
    </source>
</evidence>
<keyword evidence="8" id="KW-0915">Sodium</keyword>
<feature type="transmembrane region" description="Helical" evidence="12">
    <location>
        <begin position="31"/>
        <end position="51"/>
    </location>
</feature>
<keyword evidence="15" id="KW-1185">Reference proteome</keyword>
<evidence type="ECO:0000256" key="2">
    <source>
        <dbReference type="ARBA" id="ARBA00007367"/>
    </source>
</evidence>
<feature type="domain" description="Cation/H+ exchanger transmembrane" evidence="13">
    <location>
        <begin position="12"/>
        <end position="407"/>
    </location>
</feature>
<dbReference type="Proteomes" id="UP001142592">
    <property type="component" value="Unassembled WGS sequence"/>
</dbReference>
<feature type="transmembrane region" description="Helical" evidence="12">
    <location>
        <begin position="291"/>
        <end position="311"/>
    </location>
</feature>
<comment type="similarity">
    <text evidence="2">Belongs to the monovalent cation:proton antiporter 1 (CPA1) transporter (TC 2.A.36) family.</text>
</comment>
<feature type="transmembrane region" description="Helical" evidence="12">
    <location>
        <begin position="127"/>
        <end position="150"/>
    </location>
</feature>
<feature type="transmembrane region" description="Helical" evidence="12">
    <location>
        <begin position="317"/>
        <end position="340"/>
    </location>
</feature>
<reference evidence="14" key="1">
    <citation type="submission" date="2022-11" db="EMBL/GenBank/DDBJ databases">
        <authorList>
            <person name="Graham C."/>
            <person name="Newman J.D."/>
        </authorList>
    </citation>
    <scope>NUCLEOTIDE SEQUENCE</scope>
    <source>
        <strain evidence="14">DSM 19486</strain>
    </source>
</reference>
<keyword evidence="10 12" id="KW-0472">Membrane</keyword>
<evidence type="ECO:0000256" key="12">
    <source>
        <dbReference type="SAM" id="Phobius"/>
    </source>
</evidence>
<evidence type="ECO:0000256" key="11">
    <source>
        <dbReference type="ARBA" id="ARBA00023201"/>
    </source>
</evidence>
<evidence type="ECO:0000256" key="8">
    <source>
        <dbReference type="ARBA" id="ARBA00023053"/>
    </source>
</evidence>
<evidence type="ECO:0000256" key="10">
    <source>
        <dbReference type="ARBA" id="ARBA00023136"/>
    </source>
</evidence>
<feature type="transmembrane region" description="Helical" evidence="12">
    <location>
        <begin position="232"/>
        <end position="249"/>
    </location>
</feature>
<keyword evidence="4" id="KW-0050">Antiport</keyword>
<dbReference type="EMBL" id="JAPJUH010000005">
    <property type="protein sequence ID" value="MCX3266408.1"/>
    <property type="molecule type" value="Genomic_DNA"/>
</dbReference>
<dbReference type="GO" id="GO:0005886">
    <property type="term" value="C:plasma membrane"/>
    <property type="evidence" value="ECO:0007669"/>
    <property type="project" value="UniProtKB-SubCell"/>
</dbReference>
<dbReference type="RefSeq" id="WP_010602060.1">
    <property type="nucleotide sequence ID" value="NZ_JAPJUH010000005.1"/>
</dbReference>
<evidence type="ECO:0000256" key="1">
    <source>
        <dbReference type="ARBA" id="ARBA00004651"/>
    </source>
</evidence>
<dbReference type="GO" id="GO:0051453">
    <property type="term" value="P:regulation of intracellular pH"/>
    <property type="evidence" value="ECO:0007669"/>
    <property type="project" value="TreeGrafter"/>
</dbReference>
<feature type="transmembrane region" description="Helical" evidence="12">
    <location>
        <begin position="97"/>
        <end position="121"/>
    </location>
</feature>
<gene>
    <name evidence="14" type="ORF">OQZ29_16730</name>
</gene>
<evidence type="ECO:0000256" key="4">
    <source>
        <dbReference type="ARBA" id="ARBA00022449"/>
    </source>
</evidence>
<keyword evidence="5" id="KW-1003">Cell membrane</keyword>
<keyword evidence="9" id="KW-0406">Ion transport</keyword>
<sequence>MELYYSFSVLIVLASFFSYLNLRYLKLPSTIGIMIIAMLSSIVLVFTGSLFPKTFDHFSTLLQDVDFTEVLMGAMLNFLLFAGAIHINLVDLREQRAPVIIFSTVSVVISTFAVGALLFYVTPLFGFQIPFIYALLFGALISPTDPIAVMGVLKDANVKKSLETKVAGESLFNDGVAVVIFAVILRLAQGSDIDLSFTNISWLLIKEALGGFLLGTLLGIGASNAMRKIDDYKVSVLITLSVVMGGYLIAHSIHISGPLTMVAAGIVIGNYGKRTAMSAVTKDYLNKFWELIDEILNAILFLFIGFELLIIHNITDYWLIGICCILIVLFSRFLSIYIPVRLIPFKNKFSSGTIKVLVWGGLRGGVSIALVLSMDEGPYKPLLVGITYFVVVFSIIVQGLTVGKLAKKVLSVEEV</sequence>